<evidence type="ECO:0000256" key="2">
    <source>
        <dbReference type="ARBA" id="ARBA00003172"/>
    </source>
</evidence>
<dbReference type="InterPro" id="IPR004515">
    <property type="entry name" value="Phosphoheptose_Isoase"/>
</dbReference>
<organism evidence="12 13">
    <name type="scientific">Alteromonas aestuariivivens</name>
    <dbReference type="NCBI Taxonomy" id="1938339"/>
    <lineage>
        <taxon>Bacteria</taxon>
        <taxon>Pseudomonadati</taxon>
        <taxon>Pseudomonadota</taxon>
        <taxon>Gammaproteobacteria</taxon>
        <taxon>Alteromonadales</taxon>
        <taxon>Alteromonadaceae</taxon>
        <taxon>Alteromonas/Salinimonas group</taxon>
        <taxon>Alteromonas</taxon>
    </lineage>
</organism>
<keyword evidence="7 10" id="KW-0862">Zinc</keyword>
<keyword evidence="13" id="KW-1185">Reference proteome</keyword>
<dbReference type="GO" id="GO:2001061">
    <property type="term" value="P:D-glycero-D-manno-heptose 7-phosphate biosynthetic process"/>
    <property type="evidence" value="ECO:0007669"/>
    <property type="project" value="UniProtKB-UniPathway"/>
</dbReference>
<feature type="domain" description="SIS" evidence="11">
    <location>
        <begin position="34"/>
        <end position="192"/>
    </location>
</feature>
<feature type="binding site" evidence="10">
    <location>
        <begin position="117"/>
        <end position="119"/>
    </location>
    <ligand>
        <name>substrate</name>
    </ligand>
</feature>
<dbReference type="CDD" id="cd05006">
    <property type="entry name" value="SIS_GmhA"/>
    <property type="match status" value="1"/>
</dbReference>
<dbReference type="RefSeq" id="WP_115591288.1">
    <property type="nucleotide sequence ID" value="NZ_QRHA01000001.1"/>
</dbReference>
<dbReference type="NCBIfam" id="TIGR00441">
    <property type="entry name" value="gmhA"/>
    <property type="match status" value="1"/>
</dbReference>
<keyword evidence="8 10" id="KW-0413">Isomerase</keyword>
<accession>A0A3D8MDT0</accession>
<evidence type="ECO:0000313" key="12">
    <source>
        <dbReference type="EMBL" id="RDV28997.1"/>
    </source>
</evidence>
<dbReference type="GO" id="GO:0005737">
    <property type="term" value="C:cytoplasm"/>
    <property type="evidence" value="ECO:0007669"/>
    <property type="project" value="UniProtKB-SubCell"/>
</dbReference>
<dbReference type="SUPFAM" id="SSF53697">
    <property type="entry name" value="SIS domain"/>
    <property type="match status" value="1"/>
</dbReference>
<gene>
    <name evidence="10" type="primary">gmhA</name>
    <name evidence="12" type="ORF">DXV75_00575</name>
</gene>
<comment type="miscellaneous">
    <text evidence="10">The reaction produces a racemic mixture of D-glycero-alpha-D-manno-heptose 7-phosphate and D-glycero-beta-D-manno-heptose 7-phosphate.</text>
</comment>
<dbReference type="GO" id="GO:0005975">
    <property type="term" value="P:carbohydrate metabolic process"/>
    <property type="evidence" value="ECO:0007669"/>
    <property type="project" value="UniProtKB-UniRule"/>
</dbReference>
<dbReference type="EC" id="5.3.1.28" evidence="10"/>
<comment type="cofactor">
    <cofactor evidence="10">
        <name>Zn(2+)</name>
        <dbReference type="ChEBI" id="CHEBI:29105"/>
    </cofactor>
    <text evidence="10">Binds 1 zinc ion per subunit.</text>
</comment>
<dbReference type="Gene3D" id="3.40.50.10490">
    <property type="entry name" value="Glucose-6-phosphate isomerase like protein, domain 1"/>
    <property type="match status" value="1"/>
</dbReference>
<dbReference type="InterPro" id="IPR035461">
    <property type="entry name" value="GmhA/DiaA"/>
</dbReference>
<feature type="binding site" evidence="10">
    <location>
        <begin position="91"/>
        <end position="92"/>
    </location>
    <ligand>
        <name>substrate</name>
    </ligand>
</feature>
<comment type="similarity">
    <text evidence="4 10">Belongs to the SIS family. GmhA subfamily.</text>
</comment>
<feature type="binding site" evidence="10">
    <location>
        <position position="58"/>
    </location>
    <ligand>
        <name>Zn(2+)</name>
        <dbReference type="ChEBI" id="CHEBI:29105"/>
    </ligand>
</feature>
<feature type="binding site" evidence="10">
    <location>
        <position position="62"/>
    </location>
    <ligand>
        <name>Zn(2+)</name>
        <dbReference type="ChEBI" id="CHEBI:29105"/>
    </ligand>
</feature>
<dbReference type="PANTHER" id="PTHR30390:SF6">
    <property type="entry name" value="DNAA INITIATOR-ASSOCIATING PROTEIN DIAA"/>
    <property type="match status" value="1"/>
</dbReference>
<reference evidence="13" key="1">
    <citation type="submission" date="2018-08" db="EMBL/GenBank/DDBJ databases">
        <authorList>
            <person name="Zhang J."/>
            <person name="Du Z.-J."/>
        </authorList>
    </citation>
    <scope>NUCLEOTIDE SEQUENCE [LARGE SCALE GENOMIC DNA]</scope>
    <source>
        <strain evidence="13">KCTC 52655</strain>
    </source>
</reference>
<evidence type="ECO:0000256" key="8">
    <source>
        <dbReference type="ARBA" id="ARBA00023235"/>
    </source>
</evidence>
<feature type="binding site" evidence="10">
    <location>
        <position position="172"/>
    </location>
    <ligand>
        <name>substrate</name>
    </ligand>
</feature>
<evidence type="ECO:0000256" key="6">
    <source>
        <dbReference type="ARBA" id="ARBA00022723"/>
    </source>
</evidence>
<evidence type="ECO:0000256" key="10">
    <source>
        <dbReference type="HAMAP-Rule" id="MF_00067"/>
    </source>
</evidence>
<dbReference type="UniPathway" id="UPA00041">
    <property type="reaction ID" value="UER00436"/>
</dbReference>
<comment type="pathway">
    <text evidence="10">Carbohydrate biosynthesis; D-glycero-D-manno-heptose 7-phosphate biosynthesis; D-glycero-alpha-D-manno-heptose 7-phosphate and D-glycero-beta-D-manno-heptose 7-phosphate from sedoheptulose 7-phosphate: step 1/1.</text>
</comment>
<dbReference type="Pfam" id="PF13580">
    <property type="entry name" value="SIS_2"/>
    <property type="match status" value="1"/>
</dbReference>
<comment type="catalytic activity">
    <reaction evidence="1 10">
        <text>2 D-sedoheptulose 7-phosphate = D-glycero-alpha-D-manno-heptose 7-phosphate + D-glycero-beta-D-manno-heptose 7-phosphate</text>
        <dbReference type="Rhea" id="RHEA:27489"/>
        <dbReference type="ChEBI" id="CHEBI:57483"/>
        <dbReference type="ChEBI" id="CHEBI:60203"/>
        <dbReference type="ChEBI" id="CHEBI:60204"/>
        <dbReference type="EC" id="5.3.1.28"/>
    </reaction>
</comment>
<dbReference type="InterPro" id="IPR050099">
    <property type="entry name" value="SIS_GmhA/DiaA_subfam"/>
</dbReference>
<evidence type="ECO:0000256" key="1">
    <source>
        <dbReference type="ARBA" id="ARBA00000348"/>
    </source>
</evidence>
<feature type="binding site" evidence="10">
    <location>
        <position position="62"/>
    </location>
    <ligand>
        <name>substrate</name>
    </ligand>
</feature>
<dbReference type="InterPro" id="IPR001347">
    <property type="entry name" value="SIS_dom"/>
</dbReference>
<dbReference type="GO" id="GO:0008968">
    <property type="term" value="F:D-sedoheptulose 7-phosphate isomerase activity"/>
    <property type="evidence" value="ECO:0007669"/>
    <property type="project" value="UniProtKB-UniRule"/>
</dbReference>
<feature type="binding site" evidence="10">
    <location>
        <begin position="49"/>
        <end position="51"/>
    </location>
    <ligand>
        <name>substrate</name>
    </ligand>
</feature>
<evidence type="ECO:0000256" key="4">
    <source>
        <dbReference type="ARBA" id="ARBA00009894"/>
    </source>
</evidence>
<feature type="binding site" evidence="10">
    <location>
        <position position="180"/>
    </location>
    <ligand>
        <name>Zn(2+)</name>
        <dbReference type="ChEBI" id="CHEBI:29105"/>
    </ligand>
</feature>
<evidence type="ECO:0000256" key="7">
    <source>
        <dbReference type="ARBA" id="ARBA00022833"/>
    </source>
</evidence>
<feature type="binding site" evidence="10">
    <location>
        <position position="172"/>
    </location>
    <ligand>
        <name>Zn(2+)</name>
        <dbReference type="ChEBI" id="CHEBI:29105"/>
    </ligand>
</feature>
<dbReference type="EMBL" id="QRHA01000001">
    <property type="protein sequence ID" value="RDV28997.1"/>
    <property type="molecule type" value="Genomic_DNA"/>
</dbReference>
<dbReference type="HAMAP" id="MF_00067">
    <property type="entry name" value="GmhA"/>
    <property type="match status" value="1"/>
</dbReference>
<protein>
    <recommendedName>
        <fullName evidence="10">Phosphoheptose isomerase</fullName>
        <ecNumber evidence="10">5.3.1.28</ecNumber>
    </recommendedName>
    <alternativeName>
        <fullName evidence="10">Sedoheptulose 7-phosphate isomerase</fullName>
    </alternativeName>
</protein>
<keyword evidence="5 10" id="KW-0963">Cytoplasm</keyword>
<evidence type="ECO:0000259" key="11">
    <source>
        <dbReference type="PROSITE" id="PS51464"/>
    </source>
</evidence>
<keyword evidence="9 10" id="KW-0119">Carbohydrate metabolism</keyword>
<dbReference type="NCBIfam" id="NF010546">
    <property type="entry name" value="PRK13936.1"/>
    <property type="match status" value="1"/>
</dbReference>
<dbReference type="Proteomes" id="UP000256561">
    <property type="component" value="Unassembled WGS sequence"/>
</dbReference>
<dbReference type="OrthoDB" id="9810929at2"/>
<name>A0A3D8MDT0_9ALTE</name>
<dbReference type="PANTHER" id="PTHR30390">
    <property type="entry name" value="SEDOHEPTULOSE 7-PHOSPHATE ISOMERASE / DNAA INITIATOR-ASSOCIATING FACTOR FOR REPLICATION INITIATION"/>
    <property type="match status" value="1"/>
</dbReference>
<comment type="subunit">
    <text evidence="10">Homotetramer.</text>
</comment>
<dbReference type="GO" id="GO:0008270">
    <property type="term" value="F:zinc ion binding"/>
    <property type="evidence" value="ECO:0007669"/>
    <property type="project" value="UniProtKB-UniRule"/>
</dbReference>
<comment type="function">
    <text evidence="2 10">Catalyzes the isomerization of sedoheptulose 7-phosphate in D-glycero-D-manno-heptose 7-phosphate.</text>
</comment>
<evidence type="ECO:0000313" key="13">
    <source>
        <dbReference type="Proteomes" id="UP000256561"/>
    </source>
</evidence>
<evidence type="ECO:0000256" key="9">
    <source>
        <dbReference type="ARBA" id="ARBA00023277"/>
    </source>
</evidence>
<dbReference type="GO" id="GO:0097367">
    <property type="term" value="F:carbohydrate derivative binding"/>
    <property type="evidence" value="ECO:0007669"/>
    <property type="project" value="InterPro"/>
</dbReference>
<dbReference type="PROSITE" id="PS51464">
    <property type="entry name" value="SIS"/>
    <property type="match status" value="1"/>
</dbReference>
<dbReference type="InterPro" id="IPR046348">
    <property type="entry name" value="SIS_dom_sf"/>
</dbReference>
<keyword evidence="6 10" id="KW-0479">Metal-binding</keyword>
<comment type="caution">
    <text evidence="12">The sequence shown here is derived from an EMBL/GenBank/DDBJ whole genome shotgun (WGS) entry which is preliminary data.</text>
</comment>
<evidence type="ECO:0000256" key="3">
    <source>
        <dbReference type="ARBA" id="ARBA00004496"/>
    </source>
</evidence>
<feature type="binding site" evidence="10">
    <location>
        <position position="122"/>
    </location>
    <ligand>
        <name>substrate</name>
    </ligand>
</feature>
<sequence>MIDKIKANFTESIQTKIAASEILPEAIEKAASMMVEALIRGNKILSCGNGGSAGDAQHFSSEMLNRYERDRPSLPAIALSTDTSTLTSIANDYSYDEIFAKQVRALGQPGDILLAISTSGNSRNVIAAMEAALSRDMTIVALTGKDGGEMAGFLSEHDVEIRVPSNRTARIQEVHLLVIHNLCECIDDSLFPAEHGDEH</sequence>
<evidence type="ECO:0000256" key="5">
    <source>
        <dbReference type="ARBA" id="ARBA00022490"/>
    </source>
</evidence>
<proteinExistence type="inferred from homology"/>
<comment type="subcellular location">
    <subcellularLocation>
        <location evidence="3 10">Cytoplasm</location>
    </subcellularLocation>
</comment>
<dbReference type="AlphaFoldDB" id="A0A3D8MDT0"/>